<feature type="transmembrane region" description="Helical" evidence="1">
    <location>
        <begin position="483"/>
        <end position="505"/>
    </location>
</feature>
<feature type="transmembrane region" description="Helical" evidence="1">
    <location>
        <begin position="936"/>
        <end position="957"/>
    </location>
</feature>
<dbReference type="AlphaFoldDB" id="A0A851GQ71"/>
<keyword evidence="1" id="KW-0812">Transmembrane</keyword>
<gene>
    <name evidence="2" type="ORF">HW115_15210</name>
</gene>
<name>A0A851GQ71_9BACT</name>
<dbReference type="SUPFAM" id="SSF82693">
    <property type="entry name" value="Multidrug efflux transporter AcrB pore domain, PN1, PN2, PC1 and PC2 subdomains"/>
    <property type="match status" value="2"/>
</dbReference>
<dbReference type="PRINTS" id="PR00702">
    <property type="entry name" value="ACRIFLAVINRP"/>
</dbReference>
<feature type="transmembrane region" description="Helical" evidence="1">
    <location>
        <begin position="381"/>
        <end position="402"/>
    </location>
</feature>
<dbReference type="GO" id="GO:0042910">
    <property type="term" value="F:xenobiotic transmembrane transporter activity"/>
    <property type="evidence" value="ECO:0007669"/>
    <property type="project" value="TreeGrafter"/>
</dbReference>
<dbReference type="Gene3D" id="3.30.2090.10">
    <property type="entry name" value="Multidrug efflux transporter AcrB TolC docking domain, DN and DC subdomains"/>
    <property type="match status" value="2"/>
</dbReference>
<dbReference type="RefSeq" id="WP_178933805.1">
    <property type="nucleotide sequence ID" value="NZ_JACBAZ010000007.1"/>
</dbReference>
<comment type="caution">
    <text evidence="2">The sequence shown here is derived from an EMBL/GenBank/DDBJ whole genome shotgun (WGS) entry which is preliminary data.</text>
</comment>
<evidence type="ECO:0000313" key="2">
    <source>
        <dbReference type="EMBL" id="NWK56970.1"/>
    </source>
</evidence>
<evidence type="ECO:0000313" key="3">
    <source>
        <dbReference type="Proteomes" id="UP000557872"/>
    </source>
</evidence>
<dbReference type="SUPFAM" id="SSF82714">
    <property type="entry name" value="Multidrug efflux transporter AcrB TolC docking domain, DN and DC subdomains"/>
    <property type="match status" value="1"/>
</dbReference>
<dbReference type="EMBL" id="JACBAZ010000007">
    <property type="protein sequence ID" value="NWK56970.1"/>
    <property type="molecule type" value="Genomic_DNA"/>
</dbReference>
<dbReference type="GO" id="GO:0005886">
    <property type="term" value="C:plasma membrane"/>
    <property type="evidence" value="ECO:0007669"/>
    <property type="project" value="TreeGrafter"/>
</dbReference>
<dbReference type="Gene3D" id="1.20.1640.10">
    <property type="entry name" value="Multidrug efflux transporter AcrB transmembrane domain"/>
    <property type="match status" value="2"/>
</dbReference>
<dbReference type="Pfam" id="PF00873">
    <property type="entry name" value="ACR_tran"/>
    <property type="match status" value="1"/>
</dbReference>
<feature type="transmembrane region" description="Helical" evidence="1">
    <location>
        <begin position="352"/>
        <end position="374"/>
    </location>
</feature>
<dbReference type="PANTHER" id="PTHR32063:SF18">
    <property type="entry name" value="CATION EFFLUX SYSTEM PROTEIN"/>
    <property type="match status" value="1"/>
</dbReference>
<dbReference type="InterPro" id="IPR001036">
    <property type="entry name" value="Acrflvin-R"/>
</dbReference>
<feature type="transmembrane region" description="Helical" evidence="1">
    <location>
        <begin position="452"/>
        <end position="471"/>
    </location>
</feature>
<feature type="transmembrane region" description="Helical" evidence="1">
    <location>
        <begin position="1003"/>
        <end position="1034"/>
    </location>
</feature>
<protein>
    <submittedName>
        <fullName evidence="2">Efflux RND transporter permease subunit</fullName>
    </submittedName>
</protein>
<feature type="transmembrane region" description="Helical" evidence="1">
    <location>
        <begin position="12"/>
        <end position="33"/>
    </location>
</feature>
<keyword evidence="1" id="KW-1133">Transmembrane helix</keyword>
<feature type="transmembrane region" description="Helical" evidence="1">
    <location>
        <begin position="408"/>
        <end position="431"/>
    </location>
</feature>
<evidence type="ECO:0000256" key="1">
    <source>
        <dbReference type="SAM" id="Phobius"/>
    </source>
</evidence>
<keyword evidence="1" id="KW-0472">Membrane</keyword>
<feature type="transmembrane region" description="Helical" evidence="1">
    <location>
        <begin position="910"/>
        <end position="930"/>
    </location>
</feature>
<keyword evidence="3" id="KW-1185">Reference proteome</keyword>
<feature type="transmembrane region" description="Helical" evidence="1">
    <location>
        <begin position="884"/>
        <end position="903"/>
    </location>
</feature>
<dbReference type="PANTHER" id="PTHR32063">
    <property type="match status" value="1"/>
</dbReference>
<dbReference type="SUPFAM" id="SSF82866">
    <property type="entry name" value="Multidrug efflux transporter AcrB transmembrane domain"/>
    <property type="match status" value="2"/>
</dbReference>
<dbReference type="Gene3D" id="3.30.70.1430">
    <property type="entry name" value="Multidrug efflux transporter AcrB pore domain"/>
    <property type="match status" value="2"/>
</dbReference>
<reference evidence="2 3" key="1">
    <citation type="submission" date="2020-07" db="EMBL/GenBank/DDBJ databases">
        <title>Roseicoccus Jingziensis gen. nov., sp. nov., isolated from coastal seawater.</title>
        <authorList>
            <person name="Feng X."/>
        </authorList>
    </citation>
    <scope>NUCLEOTIDE SEQUENCE [LARGE SCALE GENOMIC DNA]</scope>
    <source>
        <strain evidence="2 3">N1E253</strain>
    </source>
</reference>
<proteinExistence type="predicted"/>
<dbReference type="Gene3D" id="3.30.70.1320">
    <property type="entry name" value="Multidrug efflux transporter AcrB pore domain like"/>
    <property type="match status" value="1"/>
</dbReference>
<dbReference type="Proteomes" id="UP000557872">
    <property type="component" value="Unassembled WGS sequence"/>
</dbReference>
<dbReference type="Gene3D" id="3.30.70.1440">
    <property type="entry name" value="Multidrug efflux transporter AcrB pore domain"/>
    <property type="match status" value="1"/>
</dbReference>
<feature type="transmembrane region" description="Helical" evidence="1">
    <location>
        <begin position="547"/>
        <end position="565"/>
    </location>
</feature>
<sequence>MKTLVSLAIDRPVFTYFFAALLAVGGIASYFTLGKLEDPDFTVKTAIIMTQYPGASPEEVEEEVTDKLEGALQEMTQLRFLTSYSRAGSSLIKVEIQPEYWADRLPQVWDEMRKKVNDVSDTLPPGVAKPMVMDDFSFVYGFVIAVTGDGYNYAELEEQVKNIRKELNLVPGVARVELWGQQPKVIYIDVKEQQLAELGLTTEALLMNLTSQNIVVDPGAIDIQNKRIRFEVTGDFTSVEQIENLTVRASLLDNSINVGEQLTGQSLVSKGTDLLRVKDVATVRRGYLEPQLTEMRFQGRPSIAISVATTAGGDITATGNAIAERLDELKEEIPVGIEIDRVAWQGDLVEQAVGGFIINLLESVLIVLVVIALGMGLRVGLIVGSGLALTILGTLIFLNILGVDLHRVSLGAFVIALGMMVDNSIVIADGISSRLKKGMNKRDAAIQATAKPAVALLGATLVAVAAFYPSIASKTDGGEYGRTMFIVVGISLMLSWVLAMTVTPLQCMAMLKVPKGGKTEDDADSSQSESGFLTMFRRILETAIRKRAITVLGLIILFVTAVLGFQKVDQAFFTDSTRTQFMIDYWAPEGTRIQNVSSDLKEIEDKLMADDRVLNISTYIGGGPPRFYLPVDPEFPYQSYAQIVVNTKDLKTVTAQVEEMTKWVRETQPQAMVRVRKFSAGPGFTWPFEARFSGPANADPEVLKDLAEQGKKILAKSAYAKDVRTDMRQPVQKAVAQYDDEKARWAVVSRVNVASALRASHDGLPVGLYREADSLQPVVVRFVDEERQRLSDSLDTLQVRPALSTKSLPLDSVTNGIKLEWEDPIRVRWNRRPAITVQAAPDGVSFPTLLSDVREEFEAIPLPPGYKLEWRGEYFGTLDSQLSLIPGIIASLVLMLFLMVALFNSVRIPALIFIVVPLGIIGIVGGLLITNNPFSFMALIGAISLSGMMIKNSIVLIDEIRANEAEGLPPYKAVVEAAVSRTMPIMLGAATTILGVAPLLQDIFWVAMSVTIMAGLTLGTLFTLIVIPVGYTIFFKIKPPAKEKA</sequence>
<dbReference type="InterPro" id="IPR027463">
    <property type="entry name" value="AcrB_DN_DC_subdom"/>
</dbReference>
<feature type="transmembrane region" description="Helical" evidence="1">
    <location>
        <begin position="978"/>
        <end position="997"/>
    </location>
</feature>
<accession>A0A851GQ71</accession>
<organism evidence="2 3">
    <name type="scientific">Oceaniferula marina</name>
    <dbReference type="NCBI Taxonomy" id="2748318"/>
    <lineage>
        <taxon>Bacteria</taxon>
        <taxon>Pseudomonadati</taxon>
        <taxon>Verrucomicrobiota</taxon>
        <taxon>Verrucomicrobiia</taxon>
        <taxon>Verrucomicrobiales</taxon>
        <taxon>Verrucomicrobiaceae</taxon>
        <taxon>Oceaniferula</taxon>
    </lineage>
</organism>